<dbReference type="PANTHER" id="PTHR43775:SF37">
    <property type="entry name" value="SI:DKEY-61P9.11"/>
    <property type="match status" value="1"/>
</dbReference>
<dbReference type="PANTHER" id="PTHR43775">
    <property type="entry name" value="FATTY ACID SYNTHASE"/>
    <property type="match status" value="1"/>
</dbReference>
<dbReference type="InterPro" id="IPR050091">
    <property type="entry name" value="PKS_NRPS_Biosynth_Enz"/>
</dbReference>
<dbReference type="InterPro" id="IPR013968">
    <property type="entry name" value="PKS_KR"/>
</dbReference>
<dbReference type="RefSeq" id="WP_377574018.1">
    <property type="nucleotide sequence ID" value="NZ_JBHTMP010000041.1"/>
</dbReference>
<dbReference type="InterPro" id="IPR057326">
    <property type="entry name" value="KR_dom"/>
</dbReference>
<proteinExistence type="predicted"/>
<keyword evidence="1" id="KW-0596">Phosphopantetheine</keyword>
<dbReference type="Pfam" id="PF08659">
    <property type="entry name" value="KR"/>
    <property type="match status" value="1"/>
</dbReference>
<comment type="caution">
    <text evidence="4">The sequence shown here is derived from an EMBL/GenBank/DDBJ whole genome shotgun (WGS) entry which is preliminary data.</text>
</comment>
<dbReference type="Gene3D" id="3.40.50.720">
    <property type="entry name" value="NAD(P)-binding Rossmann-like Domain"/>
    <property type="match status" value="1"/>
</dbReference>
<dbReference type="EMBL" id="JBHTMP010000041">
    <property type="protein sequence ID" value="MFD1324045.1"/>
    <property type="molecule type" value="Genomic_DNA"/>
</dbReference>
<keyword evidence="5" id="KW-1185">Reference proteome</keyword>
<evidence type="ECO:0000313" key="4">
    <source>
        <dbReference type="EMBL" id="MFD1324045.1"/>
    </source>
</evidence>
<dbReference type="SUPFAM" id="SSF51735">
    <property type="entry name" value="NAD(P)-binding Rossmann-fold domains"/>
    <property type="match status" value="1"/>
</dbReference>
<sequence>MSLISSRPTTTTLRALAPYRLPVELPRHAVRWHTQGPADHPLIRHLRAAPYPRQGPRATLVALGDTWRPELAGLIAGAVDTARHDGRRVTLVHTGAGGGSLLRGLAAEHQVEASCLQLLSTGTAALRSATTLLASPPTTDDLLIDDTATVGTTGWRPVPLPPPARLHRDDLVLVTGGLGGLGLAVAAGIASAGAVPVLVDRRGPEDLPPHLTRRLGLLRHAAPDTRIIAVDLGCPERTRRLLGGLAPSSVVHCAGQVAGGTGRTLDTDTVTRLVTAKVDTLHNTVAAIDPRRLTGVIAFGSVTAYGAHPGLGGYALANELLRRAMARLATAGPARHWCTVEWSLWSGAGMARQVARTAARRLGMVPVPVRRGVAATVDLVGALRSPEATSLPGALLVAGVRAGAQGSWARRPEGLPGIDAELVVPPGADLDAAVTAVSEAAAPWLRSPPTGRPAGRVGLGSEALLVRASVHGDRVECTVAPAADPTAPPIRHYRFSAR</sequence>
<organism evidence="4 5">
    <name type="scientific">Micromonospora sonneratiae</name>
    <dbReference type="NCBI Taxonomy" id="1184706"/>
    <lineage>
        <taxon>Bacteria</taxon>
        <taxon>Bacillati</taxon>
        <taxon>Actinomycetota</taxon>
        <taxon>Actinomycetes</taxon>
        <taxon>Micromonosporales</taxon>
        <taxon>Micromonosporaceae</taxon>
        <taxon>Micromonospora</taxon>
    </lineage>
</organism>
<dbReference type="Proteomes" id="UP001597260">
    <property type="component" value="Unassembled WGS sequence"/>
</dbReference>
<dbReference type="SMART" id="SM00822">
    <property type="entry name" value="PKS_KR"/>
    <property type="match status" value="1"/>
</dbReference>
<reference evidence="5" key="1">
    <citation type="journal article" date="2019" name="Int. J. Syst. Evol. Microbiol.">
        <title>The Global Catalogue of Microorganisms (GCM) 10K type strain sequencing project: providing services to taxonomists for standard genome sequencing and annotation.</title>
        <authorList>
            <consortium name="The Broad Institute Genomics Platform"/>
            <consortium name="The Broad Institute Genome Sequencing Center for Infectious Disease"/>
            <person name="Wu L."/>
            <person name="Ma J."/>
        </authorList>
    </citation>
    <scope>NUCLEOTIDE SEQUENCE [LARGE SCALE GENOMIC DNA]</scope>
    <source>
        <strain evidence="5">JCM 31037</strain>
    </source>
</reference>
<evidence type="ECO:0000256" key="2">
    <source>
        <dbReference type="ARBA" id="ARBA00022553"/>
    </source>
</evidence>
<feature type="domain" description="Ketoreductase" evidence="3">
    <location>
        <begin position="170"/>
        <end position="348"/>
    </location>
</feature>
<keyword evidence="2" id="KW-0597">Phosphoprotein</keyword>
<protein>
    <submittedName>
        <fullName evidence="4">KR domain-containing protein</fullName>
    </submittedName>
</protein>
<name>A0ABW3YJW1_9ACTN</name>
<accession>A0ABW3YJW1</accession>
<evidence type="ECO:0000313" key="5">
    <source>
        <dbReference type="Proteomes" id="UP001597260"/>
    </source>
</evidence>
<dbReference type="InterPro" id="IPR036291">
    <property type="entry name" value="NAD(P)-bd_dom_sf"/>
</dbReference>
<evidence type="ECO:0000256" key="1">
    <source>
        <dbReference type="ARBA" id="ARBA00022450"/>
    </source>
</evidence>
<evidence type="ECO:0000259" key="3">
    <source>
        <dbReference type="SMART" id="SM00822"/>
    </source>
</evidence>
<gene>
    <name evidence="4" type="ORF">ACFQ4H_23450</name>
</gene>